<sequence length="302" mass="35637">MAVSWVCRLNKSELTNIMADAKLDTEGTVTDLRQRMVAFVRQNPKLLKDKKDPPDYDEKIDITHDFSQEVLDLKTELQLEKKKHDEYNEKVAAICESLEATDRMRAELEQKLQETERIRAQLLTAQSKIRNREDRESNISFETSTPTRREPKIDSKREMLDQIGKWNCHFDGKDVYTFLDRVEEPRMEYGFLKTDLLYGIPKILRGNALEWYRNFATNCRDWDAFVNKLRDFYLSPEEKCNLDRQITERVQGQSESIKENVNALATLMRRRGGIPPSEQLDNIYYDMKAELQIYIKDHKSIQ</sequence>
<gene>
    <name evidence="3" type="ORF">TKK_017676</name>
</gene>
<dbReference type="EMBL" id="JBJJXI010000142">
    <property type="protein sequence ID" value="KAL3386902.1"/>
    <property type="molecule type" value="Genomic_DNA"/>
</dbReference>
<dbReference type="InterPro" id="IPR005162">
    <property type="entry name" value="Retrotrans_gag_dom"/>
</dbReference>
<protein>
    <recommendedName>
        <fullName evidence="2">Retrotransposon gag domain-containing protein</fullName>
    </recommendedName>
</protein>
<feature type="domain" description="Retrotransposon gag" evidence="2">
    <location>
        <begin position="204"/>
        <end position="272"/>
    </location>
</feature>
<dbReference type="Pfam" id="PF03732">
    <property type="entry name" value="Retrotrans_gag"/>
    <property type="match status" value="1"/>
</dbReference>
<keyword evidence="1" id="KW-0175">Coiled coil</keyword>
<accession>A0ABD2W1B5</accession>
<dbReference type="AlphaFoldDB" id="A0ABD2W1B5"/>
<feature type="coiled-coil region" evidence="1">
    <location>
        <begin position="70"/>
        <end position="125"/>
    </location>
</feature>
<dbReference type="Proteomes" id="UP001627154">
    <property type="component" value="Unassembled WGS sequence"/>
</dbReference>
<comment type="caution">
    <text evidence="3">The sequence shown here is derived from an EMBL/GenBank/DDBJ whole genome shotgun (WGS) entry which is preliminary data.</text>
</comment>
<organism evidence="3 4">
    <name type="scientific">Trichogramma kaykai</name>
    <dbReference type="NCBI Taxonomy" id="54128"/>
    <lineage>
        <taxon>Eukaryota</taxon>
        <taxon>Metazoa</taxon>
        <taxon>Ecdysozoa</taxon>
        <taxon>Arthropoda</taxon>
        <taxon>Hexapoda</taxon>
        <taxon>Insecta</taxon>
        <taxon>Pterygota</taxon>
        <taxon>Neoptera</taxon>
        <taxon>Endopterygota</taxon>
        <taxon>Hymenoptera</taxon>
        <taxon>Apocrita</taxon>
        <taxon>Proctotrupomorpha</taxon>
        <taxon>Chalcidoidea</taxon>
        <taxon>Trichogrammatidae</taxon>
        <taxon>Trichogramma</taxon>
    </lineage>
</organism>
<name>A0ABD2W1B5_9HYME</name>
<keyword evidence="4" id="KW-1185">Reference proteome</keyword>
<evidence type="ECO:0000313" key="3">
    <source>
        <dbReference type="EMBL" id="KAL3386902.1"/>
    </source>
</evidence>
<evidence type="ECO:0000313" key="4">
    <source>
        <dbReference type="Proteomes" id="UP001627154"/>
    </source>
</evidence>
<proteinExistence type="predicted"/>
<evidence type="ECO:0000259" key="2">
    <source>
        <dbReference type="Pfam" id="PF03732"/>
    </source>
</evidence>
<evidence type="ECO:0000256" key="1">
    <source>
        <dbReference type="SAM" id="Coils"/>
    </source>
</evidence>
<reference evidence="3 4" key="1">
    <citation type="journal article" date="2024" name="bioRxiv">
        <title>A reference genome for Trichogramma kaykai: A tiny desert-dwelling parasitoid wasp with competing sex-ratio distorters.</title>
        <authorList>
            <person name="Culotta J."/>
            <person name="Lindsey A.R."/>
        </authorList>
    </citation>
    <scope>NUCLEOTIDE SEQUENCE [LARGE SCALE GENOMIC DNA]</scope>
    <source>
        <strain evidence="3 4">KSX58</strain>
    </source>
</reference>